<gene>
    <name evidence="1" type="ORF">GCM10009741_07080</name>
</gene>
<accession>A0ABN2A7Y4</accession>
<organism evidence="1 2">
    <name type="scientific">Kribbella lupini</name>
    <dbReference type="NCBI Taxonomy" id="291602"/>
    <lineage>
        <taxon>Bacteria</taxon>
        <taxon>Bacillati</taxon>
        <taxon>Actinomycetota</taxon>
        <taxon>Actinomycetes</taxon>
        <taxon>Propionibacteriales</taxon>
        <taxon>Kribbellaceae</taxon>
        <taxon>Kribbella</taxon>
    </lineage>
</organism>
<dbReference type="EMBL" id="BAAANC010000001">
    <property type="protein sequence ID" value="GAA1512161.1"/>
    <property type="molecule type" value="Genomic_DNA"/>
</dbReference>
<evidence type="ECO:0000313" key="2">
    <source>
        <dbReference type="Proteomes" id="UP001500363"/>
    </source>
</evidence>
<protein>
    <submittedName>
        <fullName evidence="1">Uncharacterized protein</fullName>
    </submittedName>
</protein>
<proteinExistence type="predicted"/>
<dbReference type="Proteomes" id="UP001500363">
    <property type="component" value="Unassembled WGS sequence"/>
</dbReference>
<evidence type="ECO:0000313" key="1">
    <source>
        <dbReference type="EMBL" id="GAA1512161.1"/>
    </source>
</evidence>
<reference evidence="1 2" key="1">
    <citation type="journal article" date="2019" name="Int. J. Syst. Evol. Microbiol.">
        <title>The Global Catalogue of Microorganisms (GCM) 10K type strain sequencing project: providing services to taxonomists for standard genome sequencing and annotation.</title>
        <authorList>
            <consortium name="The Broad Institute Genomics Platform"/>
            <consortium name="The Broad Institute Genome Sequencing Center for Infectious Disease"/>
            <person name="Wu L."/>
            <person name="Ma J."/>
        </authorList>
    </citation>
    <scope>NUCLEOTIDE SEQUENCE [LARGE SCALE GENOMIC DNA]</scope>
    <source>
        <strain evidence="1 2">JCM 14303</strain>
    </source>
</reference>
<sequence length="168" mass="18284">MFYNATMDTMPMMSSAWSSQEDRTGSAGGRGSYLSVHKEYDGKEDWVNYVSFGSLSKSIAFTNTPAGLKDATIKAATTALIRLYDPNVKLIGKATHRPLTVDGHAGHELTIKVDVRKPKLPETYSTVMVAVIDRGDGTAVVSVADIAGSTPQWLPVWRTNVSKIQFSK</sequence>
<name>A0ABN2A7Y4_9ACTN</name>
<keyword evidence="2" id="KW-1185">Reference proteome</keyword>
<comment type="caution">
    <text evidence="1">The sequence shown here is derived from an EMBL/GenBank/DDBJ whole genome shotgun (WGS) entry which is preliminary data.</text>
</comment>